<accession>A0A1K1QWV9</accession>
<reference evidence="4 6" key="1">
    <citation type="submission" date="2016-11" db="EMBL/GenBank/DDBJ databases">
        <authorList>
            <person name="Jaros S."/>
            <person name="Januszkiewicz K."/>
            <person name="Wedrychowicz H."/>
        </authorList>
    </citation>
    <scope>NUCLEOTIDE SEQUENCE [LARGE SCALE GENOMIC DNA]</scope>
    <source>
        <strain evidence="4 6">DSM 784</strain>
    </source>
</reference>
<keyword evidence="1" id="KW-0677">Repeat</keyword>
<dbReference type="InterPro" id="IPR036628">
    <property type="entry name" value="Clp_N_dom_sf"/>
</dbReference>
<dbReference type="Gene3D" id="1.10.1780.10">
    <property type="entry name" value="Clp, N-terminal domain"/>
    <property type="match status" value="1"/>
</dbReference>
<dbReference type="InterPro" id="IPR019734">
    <property type="entry name" value="TPR_rpt"/>
</dbReference>
<keyword evidence="7" id="KW-1185">Reference proteome</keyword>
<evidence type="ECO:0000313" key="7">
    <source>
        <dbReference type="Proteomes" id="UP001326715"/>
    </source>
</evidence>
<evidence type="ECO:0000313" key="6">
    <source>
        <dbReference type="Proteomes" id="UP000183788"/>
    </source>
</evidence>
<dbReference type="EMBL" id="CP140154">
    <property type="protein sequence ID" value="WQG92422.1"/>
    <property type="molecule type" value="Genomic_DNA"/>
</dbReference>
<dbReference type="STRING" id="1004.SAMN05661012_03145"/>
<evidence type="ECO:0000256" key="2">
    <source>
        <dbReference type="ARBA" id="ARBA00022803"/>
    </source>
</evidence>
<evidence type="ECO:0000313" key="5">
    <source>
        <dbReference type="EMBL" id="WQG92422.1"/>
    </source>
</evidence>
<proteinExistence type="predicted"/>
<protein>
    <submittedName>
        <fullName evidence="5">Tetratricopeptide repeat protein</fullName>
    </submittedName>
    <submittedName>
        <fullName evidence="4">Tetratricopeptide repeat-containing protein</fullName>
    </submittedName>
</protein>
<dbReference type="Gene3D" id="1.25.40.10">
    <property type="entry name" value="Tetratricopeptide repeat domain"/>
    <property type="match status" value="2"/>
</dbReference>
<organism evidence="4 6">
    <name type="scientific">Chitinophaga sancti</name>
    <dbReference type="NCBI Taxonomy" id="1004"/>
    <lineage>
        <taxon>Bacteria</taxon>
        <taxon>Pseudomonadati</taxon>
        <taxon>Bacteroidota</taxon>
        <taxon>Chitinophagia</taxon>
        <taxon>Chitinophagales</taxon>
        <taxon>Chitinophagaceae</taxon>
        <taxon>Chitinophaga</taxon>
    </lineage>
</organism>
<reference evidence="5 7" key="2">
    <citation type="submission" date="2023-11" db="EMBL/GenBank/DDBJ databases">
        <title>MicrobeMod: A computational toolkit for identifying prokaryotic methylation and restriction-modification with nanopore sequencing.</title>
        <authorList>
            <person name="Crits-Christoph A."/>
            <person name="Kang S.C."/>
            <person name="Lee H."/>
            <person name="Ostrov N."/>
        </authorList>
    </citation>
    <scope>NUCLEOTIDE SEQUENCE [LARGE SCALE GENOMIC DNA]</scope>
    <source>
        <strain evidence="5 7">ATCC 23090</strain>
    </source>
</reference>
<dbReference type="RefSeq" id="WP_072362030.1">
    <property type="nucleotide sequence ID" value="NZ_CP139972.1"/>
</dbReference>
<dbReference type="OrthoDB" id="9780183at2"/>
<dbReference type="InterPro" id="IPR011990">
    <property type="entry name" value="TPR-like_helical_dom_sf"/>
</dbReference>
<dbReference type="EMBL" id="FPIZ01000009">
    <property type="protein sequence ID" value="SFW64115.1"/>
    <property type="molecule type" value="Genomic_DNA"/>
</dbReference>
<dbReference type="InterPro" id="IPR051685">
    <property type="entry name" value="Ycf3/AcsC/BcsC/TPR_MFPF"/>
</dbReference>
<dbReference type="Proteomes" id="UP001326715">
    <property type="component" value="Chromosome"/>
</dbReference>
<feature type="repeat" description="TPR" evidence="3">
    <location>
        <begin position="244"/>
        <end position="277"/>
    </location>
</feature>
<gene>
    <name evidence="4" type="ORF">SAMN05661012_03145</name>
    <name evidence="5" type="ORF">SR876_12980</name>
</gene>
<dbReference type="PANTHER" id="PTHR44943">
    <property type="entry name" value="CELLULOSE SYNTHASE OPERON PROTEIN C"/>
    <property type="match status" value="1"/>
</dbReference>
<dbReference type="Pfam" id="PF14559">
    <property type="entry name" value="TPR_19"/>
    <property type="match status" value="1"/>
</dbReference>
<keyword evidence="2 3" id="KW-0802">TPR repeat</keyword>
<evidence type="ECO:0000256" key="1">
    <source>
        <dbReference type="ARBA" id="ARBA00022737"/>
    </source>
</evidence>
<dbReference type="Proteomes" id="UP000183788">
    <property type="component" value="Unassembled WGS sequence"/>
</dbReference>
<dbReference type="SMART" id="SM00028">
    <property type="entry name" value="TPR"/>
    <property type="match status" value="6"/>
</dbReference>
<dbReference type="SUPFAM" id="SSF48452">
    <property type="entry name" value="TPR-like"/>
    <property type="match status" value="1"/>
</dbReference>
<dbReference type="AlphaFoldDB" id="A0A1K1QWV9"/>
<dbReference type="SUPFAM" id="SSF81923">
    <property type="entry name" value="Double Clp-N motif"/>
    <property type="match status" value="1"/>
</dbReference>
<sequence length="398" mass="46312">MLAPSYELSAVFAYARKFSLERHLYYIDSQLLLLGILEVCTSDIAIDPPDREKMIFWLKTLSWEKGGEKPNKETLPLTAEAERMLENAVYYQKKLGDNHLGPQHIILSILTIENRCQYKLQSLGIVYASYMDILRADRNIQQEIPLHCPGIKLPFAARYYPFLLWLYSAKKKKNIIEKYFREAQSCLQYNEGRKCRILCQHILHIDPEHVNTLWLTGVSYRAERNFVQALPYYEKVLEKHSAHTGVIAEIAHCYSEMGNHHRAMQLYVYALSLNPGSSELLNSLGFTCIQMQLFVEAISYFDQAIAYDESCAFAYNNKGYVLMRLGHPVQAEELMYRSLQYNKGNAYAYRNLGILYTKQKNFAAARDMLLTAKRYYFDRKYGNEVDELLRKLPAYETV</sequence>
<name>A0A1K1QWV9_9BACT</name>
<dbReference type="PANTHER" id="PTHR44943:SF8">
    <property type="entry name" value="TPR REPEAT-CONTAINING PROTEIN MJ0263"/>
    <property type="match status" value="1"/>
</dbReference>
<dbReference type="Pfam" id="PF13181">
    <property type="entry name" value="TPR_8"/>
    <property type="match status" value="1"/>
</dbReference>
<evidence type="ECO:0000313" key="4">
    <source>
        <dbReference type="EMBL" id="SFW64115.1"/>
    </source>
</evidence>
<dbReference type="PROSITE" id="PS50005">
    <property type="entry name" value="TPR"/>
    <property type="match status" value="1"/>
</dbReference>
<evidence type="ECO:0000256" key="3">
    <source>
        <dbReference type="PROSITE-ProRule" id="PRU00339"/>
    </source>
</evidence>